<comment type="caution">
    <text evidence="1">The sequence shown here is derived from an EMBL/GenBank/DDBJ whole genome shotgun (WGS) entry which is preliminary data.</text>
</comment>
<accession>A0AAV9GU79</accession>
<reference evidence="1" key="2">
    <citation type="submission" date="2023-05" db="EMBL/GenBank/DDBJ databases">
        <authorList>
            <consortium name="Lawrence Berkeley National Laboratory"/>
            <person name="Steindorff A."/>
            <person name="Hensen N."/>
            <person name="Bonometti L."/>
            <person name="Westerberg I."/>
            <person name="Brannstrom I.O."/>
            <person name="Guillou S."/>
            <person name="Cros-Aarteil S."/>
            <person name="Calhoun S."/>
            <person name="Haridas S."/>
            <person name="Kuo A."/>
            <person name="Mondo S."/>
            <person name="Pangilinan J."/>
            <person name="Riley R."/>
            <person name="Labutti K."/>
            <person name="Andreopoulos B."/>
            <person name="Lipzen A."/>
            <person name="Chen C."/>
            <person name="Yanf M."/>
            <person name="Daum C."/>
            <person name="Ng V."/>
            <person name="Clum A."/>
            <person name="Ohm R."/>
            <person name="Martin F."/>
            <person name="Silar P."/>
            <person name="Natvig D."/>
            <person name="Lalanne C."/>
            <person name="Gautier V."/>
            <person name="Ament-Velasquez S.L."/>
            <person name="Kruys A."/>
            <person name="Hutchinson M.I."/>
            <person name="Powell A.J."/>
            <person name="Barry K."/>
            <person name="Miller A.N."/>
            <person name="Grigoriev I.V."/>
            <person name="Debuchy R."/>
            <person name="Gladieux P."/>
            <person name="Thoren M.H."/>
            <person name="Johannesson H."/>
        </authorList>
    </citation>
    <scope>NUCLEOTIDE SEQUENCE</scope>
    <source>
        <strain evidence="1">PSN243</strain>
    </source>
</reference>
<protein>
    <recommendedName>
        <fullName evidence="3">Fungal-type protein kinase domain-containing protein</fullName>
    </recommendedName>
</protein>
<dbReference type="Proteomes" id="UP001321760">
    <property type="component" value="Unassembled WGS sequence"/>
</dbReference>
<dbReference type="EMBL" id="MU865925">
    <property type="protein sequence ID" value="KAK4452213.1"/>
    <property type="molecule type" value="Genomic_DNA"/>
</dbReference>
<keyword evidence="2" id="KW-1185">Reference proteome</keyword>
<organism evidence="1 2">
    <name type="scientific">Podospora aff. communis PSN243</name>
    <dbReference type="NCBI Taxonomy" id="3040156"/>
    <lineage>
        <taxon>Eukaryota</taxon>
        <taxon>Fungi</taxon>
        <taxon>Dikarya</taxon>
        <taxon>Ascomycota</taxon>
        <taxon>Pezizomycotina</taxon>
        <taxon>Sordariomycetes</taxon>
        <taxon>Sordariomycetidae</taxon>
        <taxon>Sordariales</taxon>
        <taxon>Podosporaceae</taxon>
        <taxon>Podospora</taxon>
    </lineage>
</organism>
<name>A0AAV9GU79_9PEZI</name>
<evidence type="ECO:0008006" key="3">
    <source>
        <dbReference type="Google" id="ProtNLM"/>
    </source>
</evidence>
<evidence type="ECO:0000313" key="1">
    <source>
        <dbReference type="EMBL" id="KAK4452213.1"/>
    </source>
</evidence>
<sequence>MADKEQGIETVQQDARPSESYKIILVIERFDGDHTKFFNDVAKVNTGGAYEWRLQLLDGKVIVLKCLRQFGPPLTEGPSDDLPARILHAAAYGDTLKSIKSSIDQVNRSGGPHGIVYLHRCQHKRWTARDAFKFDMTRLILGNGKREEQVKIRCHPDGDVHPGLPNNCNDREMVLEHWAWIVAGHSRHAFDDQMLDPEGLVRTLLNHGDQITLALSEEYLKTGKLQQTESGKRLVEEIETLIRMVKTRIKEAEPGQVGELQQNKRRLKEARDMFLAGAHGSCQVM</sequence>
<reference evidence="1" key="1">
    <citation type="journal article" date="2023" name="Mol. Phylogenet. Evol.">
        <title>Genome-scale phylogeny and comparative genomics of the fungal order Sordariales.</title>
        <authorList>
            <person name="Hensen N."/>
            <person name="Bonometti L."/>
            <person name="Westerberg I."/>
            <person name="Brannstrom I.O."/>
            <person name="Guillou S."/>
            <person name="Cros-Aarteil S."/>
            <person name="Calhoun S."/>
            <person name="Haridas S."/>
            <person name="Kuo A."/>
            <person name="Mondo S."/>
            <person name="Pangilinan J."/>
            <person name="Riley R."/>
            <person name="LaButti K."/>
            <person name="Andreopoulos B."/>
            <person name="Lipzen A."/>
            <person name="Chen C."/>
            <person name="Yan M."/>
            <person name="Daum C."/>
            <person name="Ng V."/>
            <person name="Clum A."/>
            <person name="Steindorff A."/>
            <person name="Ohm R.A."/>
            <person name="Martin F."/>
            <person name="Silar P."/>
            <person name="Natvig D.O."/>
            <person name="Lalanne C."/>
            <person name="Gautier V."/>
            <person name="Ament-Velasquez S.L."/>
            <person name="Kruys A."/>
            <person name="Hutchinson M.I."/>
            <person name="Powell A.J."/>
            <person name="Barry K."/>
            <person name="Miller A.N."/>
            <person name="Grigoriev I.V."/>
            <person name="Debuchy R."/>
            <person name="Gladieux P."/>
            <person name="Hiltunen Thoren M."/>
            <person name="Johannesson H."/>
        </authorList>
    </citation>
    <scope>NUCLEOTIDE SEQUENCE</scope>
    <source>
        <strain evidence="1">PSN243</strain>
    </source>
</reference>
<evidence type="ECO:0000313" key="2">
    <source>
        <dbReference type="Proteomes" id="UP001321760"/>
    </source>
</evidence>
<dbReference type="AlphaFoldDB" id="A0AAV9GU79"/>
<gene>
    <name evidence="1" type="ORF">QBC34DRAFT_399460</name>
</gene>
<proteinExistence type="predicted"/>